<reference evidence="1" key="1">
    <citation type="submission" date="2021-01" db="EMBL/GenBank/DDBJ databases">
        <authorList>
            <consortium name="Genoscope - CEA"/>
            <person name="William W."/>
        </authorList>
    </citation>
    <scope>NUCLEOTIDE SEQUENCE</scope>
</reference>
<protein>
    <submittedName>
        <fullName evidence="1">Uncharacterized protein</fullName>
    </submittedName>
</protein>
<dbReference type="OrthoDB" id="294582at2759"/>
<sequence>MGVICGQIRKFKTQESYTSRPQTQSLKHEQENIEHEEQDQLFCPSLTKNYILNPRFLNIQEQKCEKEDYHQITQIEQNSSQISLGIQSELNNVNETQAKQKSQNKLKPNTQKRMSLEQSYKIALSPSLQKKRNSNTIKSPLAQMFQKQNHTAKQKEKLILMKGKQKIQDKDEQLE</sequence>
<evidence type="ECO:0000313" key="2">
    <source>
        <dbReference type="Proteomes" id="UP000692954"/>
    </source>
</evidence>
<name>A0A8S1L658_9CILI</name>
<accession>A0A8S1L658</accession>
<dbReference type="EMBL" id="CAJJDN010000012">
    <property type="protein sequence ID" value="CAD8058144.1"/>
    <property type="molecule type" value="Genomic_DNA"/>
</dbReference>
<organism evidence="1 2">
    <name type="scientific">Paramecium sonneborni</name>
    <dbReference type="NCBI Taxonomy" id="65129"/>
    <lineage>
        <taxon>Eukaryota</taxon>
        <taxon>Sar</taxon>
        <taxon>Alveolata</taxon>
        <taxon>Ciliophora</taxon>
        <taxon>Intramacronucleata</taxon>
        <taxon>Oligohymenophorea</taxon>
        <taxon>Peniculida</taxon>
        <taxon>Parameciidae</taxon>
        <taxon>Paramecium</taxon>
    </lineage>
</organism>
<proteinExistence type="predicted"/>
<gene>
    <name evidence="1" type="ORF">PSON_ATCC_30995.1.T0120052</name>
</gene>
<dbReference type="AlphaFoldDB" id="A0A8S1L658"/>
<dbReference type="Proteomes" id="UP000692954">
    <property type="component" value="Unassembled WGS sequence"/>
</dbReference>
<evidence type="ECO:0000313" key="1">
    <source>
        <dbReference type="EMBL" id="CAD8058144.1"/>
    </source>
</evidence>
<comment type="caution">
    <text evidence="1">The sequence shown here is derived from an EMBL/GenBank/DDBJ whole genome shotgun (WGS) entry which is preliminary data.</text>
</comment>
<keyword evidence="2" id="KW-1185">Reference proteome</keyword>